<comment type="caution">
    <text evidence="6">The sequence shown here is derived from an EMBL/GenBank/DDBJ whole genome shotgun (WGS) entry which is preliminary data.</text>
</comment>
<keyword evidence="2 5" id="KW-1133">Transmembrane helix</keyword>
<protein>
    <submittedName>
        <fullName evidence="6">Uncharacterized protein</fullName>
    </submittedName>
</protein>
<accession>A0A8S0XXE2</accession>
<keyword evidence="1 5" id="KW-0812">Transmembrane</keyword>
<keyword evidence="7" id="KW-1185">Reference proteome</keyword>
<evidence type="ECO:0000313" key="6">
    <source>
        <dbReference type="EMBL" id="CAA7267681.1"/>
    </source>
</evidence>
<evidence type="ECO:0000256" key="3">
    <source>
        <dbReference type="ARBA" id="ARBA00023136"/>
    </source>
</evidence>
<evidence type="ECO:0000313" key="7">
    <source>
        <dbReference type="Proteomes" id="UP000467700"/>
    </source>
</evidence>
<dbReference type="PANTHER" id="PTHR28263:SF1">
    <property type="entry name" value="GOLGI TO ER TRAFFIC PROTEIN 2"/>
    <property type="match status" value="1"/>
</dbReference>
<feature type="transmembrane region" description="Helical" evidence="5">
    <location>
        <begin position="243"/>
        <end position="263"/>
    </location>
</feature>
<feature type="transmembrane region" description="Helical" evidence="5">
    <location>
        <begin position="321"/>
        <end position="339"/>
    </location>
</feature>
<keyword evidence="3 5" id="KW-0472">Membrane</keyword>
<sequence>MSAAARAEARRKAILSRGTDRLAKLTTSARGEDAPAYLHDDPPLASFSNNTRSFLGEESSNMPMPAPARASLSPSPSPQPAASSMLRASPSPAASTATSPAASKAGSRHTSGTHGRETQHNPDPSVWLPEQQAQFMQALLAASSGGGPGAFGAGAGAGGFGGGMPGLPASSPIGDPNAPADLSGLPPIDNPFAALMGPGGLGGGGGPGGAFGAGGGLFGEKGMAGMGGLQQEPPKEKTKLQKLLPLLHLLVMWALLAYFVLWAEPRMYAATTGTEPPFDFGGKGWKELGWRGLGEGLGKVWSRWAQLGRGSKGIEGVVGRFGVQVVPFFWAFTTLQIILHSIRIFSGFDAVQPPALLALALPHLPPPFPSLIINALKYAQMGGAFLDDLAGLVVGVGFVVYFSGWVGRGEGVSWVEGVGF</sequence>
<feature type="compositionally biased region" description="Polar residues" evidence="4">
    <location>
        <begin position="46"/>
        <end position="62"/>
    </location>
</feature>
<evidence type="ECO:0000256" key="1">
    <source>
        <dbReference type="ARBA" id="ARBA00022692"/>
    </source>
</evidence>
<proteinExistence type="predicted"/>
<feature type="compositionally biased region" description="Low complexity" evidence="4">
    <location>
        <begin position="67"/>
        <end position="103"/>
    </location>
</feature>
<reference evidence="6 7" key="1">
    <citation type="submission" date="2020-01" db="EMBL/GenBank/DDBJ databases">
        <authorList>
            <person name="Gupta K D."/>
        </authorList>
    </citation>
    <scope>NUCLEOTIDE SEQUENCE [LARGE SCALE GENOMIC DNA]</scope>
</reference>
<dbReference type="AlphaFoldDB" id="A0A8S0XXE2"/>
<feature type="region of interest" description="Disordered" evidence="4">
    <location>
        <begin position="1"/>
        <end position="126"/>
    </location>
</feature>
<dbReference type="EMBL" id="CACVBS010000062">
    <property type="protein sequence ID" value="CAA7267681.1"/>
    <property type="molecule type" value="Genomic_DNA"/>
</dbReference>
<dbReference type="OrthoDB" id="5393181at2759"/>
<evidence type="ECO:0000256" key="5">
    <source>
        <dbReference type="SAM" id="Phobius"/>
    </source>
</evidence>
<feature type="compositionally biased region" description="Basic and acidic residues" evidence="4">
    <location>
        <begin position="30"/>
        <end position="42"/>
    </location>
</feature>
<dbReference type="PANTHER" id="PTHR28263">
    <property type="entry name" value="GOLGI TO ER TRAFFIC PROTEIN 2"/>
    <property type="match status" value="1"/>
</dbReference>
<gene>
    <name evidence="6" type="ORF">AAE3_LOCUS9935</name>
</gene>
<evidence type="ECO:0000256" key="2">
    <source>
        <dbReference type="ARBA" id="ARBA00022989"/>
    </source>
</evidence>
<dbReference type="InterPro" id="IPR028143">
    <property type="entry name" value="Get2/sif1"/>
</dbReference>
<feature type="transmembrane region" description="Helical" evidence="5">
    <location>
        <begin position="385"/>
        <end position="406"/>
    </location>
</feature>
<dbReference type="GO" id="GO:0006890">
    <property type="term" value="P:retrograde vesicle-mediated transport, Golgi to endoplasmic reticulum"/>
    <property type="evidence" value="ECO:0007669"/>
    <property type="project" value="TreeGrafter"/>
</dbReference>
<name>A0A8S0XXE2_CYCAE</name>
<evidence type="ECO:0000256" key="4">
    <source>
        <dbReference type="SAM" id="MobiDB-lite"/>
    </source>
</evidence>
<organism evidence="6 7">
    <name type="scientific">Cyclocybe aegerita</name>
    <name type="common">Black poplar mushroom</name>
    <name type="synonym">Agrocybe aegerita</name>
    <dbReference type="NCBI Taxonomy" id="1973307"/>
    <lineage>
        <taxon>Eukaryota</taxon>
        <taxon>Fungi</taxon>
        <taxon>Dikarya</taxon>
        <taxon>Basidiomycota</taxon>
        <taxon>Agaricomycotina</taxon>
        <taxon>Agaricomycetes</taxon>
        <taxon>Agaricomycetidae</taxon>
        <taxon>Agaricales</taxon>
        <taxon>Agaricineae</taxon>
        <taxon>Bolbitiaceae</taxon>
        <taxon>Cyclocybe</taxon>
    </lineage>
</organism>
<dbReference type="Proteomes" id="UP000467700">
    <property type="component" value="Unassembled WGS sequence"/>
</dbReference>